<dbReference type="InterPro" id="IPR017900">
    <property type="entry name" value="4Fe4S_Fe_S_CS"/>
</dbReference>
<dbReference type="InterPro" id="IPR051684">
    <property type="entry name" value="Electron_Trans/Redox"/>
</dbReference>
<keyword evidence="7" id="KW-0812">Transmembrane</keyword>
<protein>
    <submittedName>
        <fullName evidence="9">4Fe-4S binding protein</fullName>
    </submittedName>
</protein>
<dbReference type="InterPro" id="IPR017896">
    <property type="entry name" value="4Fe4S_Fe-S-bd"/>
</dbReference>
<dbReference type="PANTHER" id="PTHR30176:SF3">
    <property type="entry name" value="FERREDOXIN-TYPE PROTEIN NAPH"/>
    <property type="match status" value="1"/>
</dbReference>
<evidence type="ECO:0000256" key="5">
    <source>
        <dbReference type="ARBA" id="ARBA00023004"/>
    </source>
</evidence>
<keyword evidence="5" id="KW-0408">Iron</keyword>
<reference evidence="9 10" key="1">
    <citation type="submission" date="2021-07" db="EMBL/GenBank/DDBJ databases">
        <title>Clostridium weizhouense sp. nov., an anaerobic bacterium isolated from activated sludge of Petroleum wastewater.</title>
        <authorList>
            <person name="Li Q."/>
        </authorList>
    </citation>
    <scope>NUCLEOTIDE SEQUENCE [LARGE SCALE GENOMIC DNA]</scope>
    <source>
        <strain evidence="9 10">YB-6</strain>
    </source>
</reference>
<proteinExistence type="predicted"/>
<evidence type="ECO:0000256" key="4">
    <source>
        <dbReference type="ARBA" id="ARBA00022982"/>
    </source>
</evidence>
<evidence type="ECO:0000313" key="9">
    <source>
        <dbReference type="EMBL" id="MBW6409076.1"/>
    </source>
</evidence>
<dbReference type="EMBL" id="JAHXPT010000002">
    <property type="protein sequence ID" value="MBW6409076.1"/>
    <property type="molecule type" value="Genomic_DNA"/>
</dbReference>
<organism evidence="9 10">
    <name type="scientific">Clostridium weizhouense</name>
    <dbReference type="NCBI Taxonomy" id="2859781"/>
    <lineage>
        <taxon>Bacteria</taxon>
        <taxon>Bacillati</taxon>
        <taxon>Bacillota</taxon>
        <taxon>Clostridia</taxon>
        <taxon>Eubacteriales</taxon>
        <taxon>Clostridiaceae</taxon>
        <taxon>Clostridium</taxon>
    </lineage>
</organism>
<gene>
    <name evidence="9" type="ORF">KYD98_03150</name>
</gene>
<evidence type="ECO:0000256" key="6">
    <source>
        <dbReference type="ARBA" id="ARBA00023014"/>
    </source>
</evidence>
<dbReference type="SUPFAM" id="SSF54862">
    <property type="entry name" value="4Fe-4S ferredoxins"/>
    <property type="match status" value="1"/>
</dbReference>
<feature type="domain" description="4Fe-4S ferredoxin-type" evidence="8">
    <location>
        <begin position="186"/>
        <end position="215"/>
    </location>
</feature>
<sequence>MNKFLKVWKKYSFILLIAFILLGLIDLRFALAAVICMIAPVIVSIFKGRFWCGNLCPRGNFYDNIVSKFSNKRKVPKFLKSYYFRAIVLVIMMSMFGIGIKQNLGNLYGIGMVFYRMIVVTTIIGIVLSLVYNHRTWCHFCPMGTIASVISKFRKNKKVLQVASSCVSCKVCEKHCSLGIVPYEYKGDILNHPDCIQCGKCAIACPKKAIGYDKITLK</sequence>
<name>A0ABS7AKZ4_9CLOT</name>
<keyword evidence="3" id="KW-0479">Metal-binding</keyword>
<evidence type="ECO:0000256" key="7">
    <source>
        <dbReference type="SAM" id="Phobius"/>
    </source>
</evidence>
<dbReference type="PROSITE" id="PS51379">
    <property type="entry name" value="4FE4S_FER_2"/>
    <property type="match status" value="1"/>
</dbReference>
<feature type="transmembrane region" description="Helical" evidence="7">
    <location>
        <begin position="113"/>
        <end position="132"/>
    </location>
</feature>
<feature type="transmembrane region" description="Helical" evidence="7">
    <location>
        <begin position="82"/>
        <end position="101"/>
    </location>
</feature>
<dbReference type="RefSeq" id="WP_219778133.1">
    <property type="nucleotide sequence ID" value="NZ_JAHXPT010000002.1"/>
</dbReference>
<evidence type="ECO:0000256" key="3">
    <source>
        <dbReference type="ARBA" id="ARBA00022723"/>
    </source>
</evidence>
<keyword evidence="2" id="KW-0004">4Fe-4S</keyword>
<dbReference type="Proteomes" id="UP001519921">
    <property type="component" value="Unassembled WGS sequence"/>
</dbReference>
<dbReference type="Pfam" id="PF12801">
    <property type="entry name" value="Fer4_5"/>
    <property type="match status" value="2"/>
</dbReference>
<evidence type="ECO:0000256" key="2">
    <source>
        <dbReference type="ARBA" id="ARBA00022485"/>
    </source>
</evidence>
<keyword evidence="7" id="KW-1133">Transmembrane helix</keyword>
<dbReference type="Gene3D" id="3.30.70.20">
    <property type="match status" value="1"/>
</dbReference>
<keyword evidence="4" id="KW-0249">Electron transport</keyword>
<dbReference type="PANTHER" id="PTHR30176">
    <property type="entry name" value="FERREDOXIN-TYPE PROTEIN NAPH"/>
    <property type="match status" value="1"/>
</dbReference>
<evidence type="ECO:0000313" key="10">
    <source>
        <dbReference type="Proteomes" id="UP001519921"/>
    </source>
</evidence>
<evidence type="ECO:0000259" key="8">
    <source>
        <dbReference type="PROSITE" id="PS51379"/>
    </source>
</evidence>
<evidence type="ECO:0000256" key="1">
    <source>
        <dbReference type="ARBA" id="ARBA00022448"/>
    </source>
</evidence>
<dbReference type="Pfam" id="PF13187">
    <property type="entry name" value="Fer4_9"/>
    <property type="match status" value="1"/>
</dbReference>
<keyword evidence="6" id="KW-0411">Iron-sulfur</keyword>
<comment type="caution">
    <text evidence="9">The sequence shown here is derived from an EMBL/GenBank/DDBJ whole genome shotgun (WGS) entry which is preliminary data.</text>
</comment>
<accession>A0ABS7AKZ4</accession>
<keyword evidence="1" id="KW-0813">Transport</keyword>
<dbReference type="PROSITE" id="PS00198">
    <property type="entry name" value="4FE4S_FER_1"/>
    <property type="match status" value="1"/>
</dbReference>
<keyword evidence="10" id="KW-1185">Reference proteome</keyword>
<keyword evidence="7" id="KW-0472">Membrane</keyword>